<dbReference type="PANTHER" id="PTHR21600">
    <property type="entry name" value="MITOCHONDRIAL RNA PSEUDOURIDINE SYNTHASE"/>
    <property type="match status" value="1"/>
</dbReference>
<name>A0A812JCK7_9DINO</name>
<comment type="caution">
    <text evidence="3">The sequence shown here is derived from an EMBL/GenBank/DDBJ whole genome shotgun (WGS) entry which is preliminary data.</text>
</comment>
<dbReference type="GO" id="GO:0001522">
    <property type="term" value="P:pseudouridine synthesis"/>
    <property type="evidence" value="ECO:0007669"/>
    <property type="project" value="InterPro"/>
</dbReference>
<evidence type="ECO:0000256" key="1">
    <source>
        <dbReference type="ARBA" id="ARBA00010876"/>
    </source>
</evidence>
<gene>
    <name evidence="3" type="primary">rluC</name>
    <name evidence="3" type="ORF">SNAT2548_LOCUS5845</name>
</gene>
<dbReference type="EMBL" id="CAJNDS010000380">
    <property type="protein sequence ID" value="CAE7199397.1"/>
    <property type="molecule type" value="Genomic_DNA"/>
</dbReference>
<sequence length="542" mass="61389">MGRSCLELQYGVLWNIVELVLVLLQTLSNQPLLLAAAKPRNVRFFAKEHAFDFEETVEDWFQKRFQKKIQTCHSLEEEVSGVVLMGSKSKTLQLVKLQFQEHKVKRVFHALVLGHPSWDDAKFNTPVKGGRPWTLAKTLRRGFWAAIAGAATPQPIALVEAWTMVGRTHQIQEHLRAAGHPVLGDIRHADMPETPFGDAELHCFRVFLHLSRLELCLREEEPTFVEVPHGFDCHIVDLPEVRRLPATAPLESLQCLGTEVLDKATGSDAVARLRQWSFLVSTDRISRCDCLWLLDRFPESLTNFTPHEVWAGEGFVVLHKPFNRLLYHKKRLPKDLPLMDWVRGAYPHESPRLCHRLDYGTSGVLLIALNRDTARQSLDWFSKRQVKKVYHAIVFGLPTWHDEHTLSAPLHGKTAETTVKVIQHGSWLASERPFAASLVEASPQTGRTHQIRLHLAMAGHPIIGDTDYSPSFAHRLYFRLCLHATSISLPLPLGESSVTVHAKHPFDALLGHFHEDVESLVIPSLFSDARSDSHDSFQDGPE</sequence>
<dbReference type="CDD" id="cd02869">
    <property type="entry name" value="PseudoU_synth_RluA_like"/>
    <property type="match status" value="1"/>
</dbReference>
<dbReference type="GO" id="GO:0009982">
    <property type="term" value="F:pseudouridine synthase activity"/>
    <property type="evidence" value="ECO:0007669"/>
    <property type="project" value="InterPro"/>
</dbReference>
<dbReference type="GO" id="GO:0003723">
    <property type="term" value="F:RNA binding"/>
    <property type="evidence" value="ECO:0007669"/>
    <property type="project" value="InterPro"/>
</dbReference>
<reference evidence="3" key="1">
    <citation type="submission" date="2021-02" db="EMBL/GenBank/DDBJ databases">
        <authorList>
            <person name="Dougan E. K."/>
            <person name="Rhodes N."/>
            <person name="Thang M."/>
            <person name="Chan C."/>
        </authorList>
    </citation>
    <scope>NUCLEOTIDE SEQUENCE</scope>
</reference>
<organism evidence="3 4">
    <name type="scientific">Symbiodinium natans</name>
    <dbReference type="NCBI Taxonomy" id="878477"/>
    <lineage>
        <taxon>Eukaryota</taxon>
        <taxon>Sar</taxon>
        <taxon>Alveolata</taxon>
        <taxon>Dinophyceae</taxon>
        <taxon>Suessiales</taxon>
        <taxon>Symbiodiniaceae</taxon>
        <taxon>Symbiodinium</taxon>
    </lineage>
</organism>
<dbReference type="SUPFAM" id="SSF55120">
    <property type="entry name" value="Pseudouridine synthase"/>
    <property type="match status" value="2"/>
</dbReference>
<dbReference type="AlphaFoldDB" id="A0A812JCK7"/>
<accession>A0A812JCK7</accession>
<evidence type="ECO:0000259" key="2">
    <source>
        <dbReference type="Pfam" id="PF00849"/>
    </source>
</evidence>
<dbReference type="OrthoDB" id="428658at2759"/>
<dbReference type="PANTHER" id="PTHR21600:SF87">
    <property type="entry name" value="RNA PSEUDOURIDYLATE SYNTHASE DOMAIN-CONTAINING PROTEIN 1"/>
    <property type="match status" value="1"/>
</dbReference>
<evidence type="ECO:0000313" key="3">
    <source>
        <dbReference type="EMBL" id="CAE7199397.1"/>
    </source>
</evidence>
<comment type="similarity">
    <text evidence="1">Belongs to the pseudouridine synthase RluA family.</text>
</comment>
<dbReference type="InterPro" id="IPR006145">
    <property type="entry name" value="PsdUridine_synth_RsuA/RluA"/>
</dbReference>
<feature type="domain" description="Pseudouridine synthase RsuA/RluA-like" evidence="2">
    <location>
        <begin position="316"/>
        <end position="456"/>
    </location>
</feature>
<dbReference type="InterPro" id="IPR006224">
    <property type="entry name" value="PsdUridine_synth_RluA-like_CS"/>
</dbReference>
<proteinExistence type="inferred from homology"/>
<dbReference type="PROSITE" id="PS01129">
    <property type="entry name" value="PSI_RLU"/>
    <property type="match status" value="1"/>
</dbReference>
<dbReference type="Gene3D" id="3.30.2350.10">
    <property type="entry name" value="Pseudouridine synthase"/>
    <property type="match status" value="2"/>
</dbReference>
<dbReference type="InterPro" id="IPR050188">
    <property type="entry name" value="RluA_PseudoU_synthase"/>
</dbReference>
<protein>
    <submittedName>
        <fullName evidence="3">RluC protein</fullName>
    </submittedName>
</protein>
<evidence type="ECO:0000313" key="4">
    <source>
        <dbReference type="Proteomes" id="UP000604046"/>
    </source>
</evidence>
<dbReference type="InterPro" id="IPR020103">
    <property type="entry name" value="PsdUridine_synth_cat_dom_sf"/>
</dbReference>
<dbReference type="Pfam" id="PF00849">
    <property type="entry name" value="PseudoU_synth_2"/>
    <property type="match status" value="2"/>
</dbReference>
<keyword evidence="4" id="KW-1185">Reference proteome</keyword>
<dbReference type="Proteomes" id="UP000604046">
    <property type="component" value="Unassembled WGS sequence"/>
</dbReference>
<feature type="domain" description="Pseudouridine synthase RsuA/RluA-like" evidence="2">
    <location>
        <begin position="38"/>
        <end position="176"/>
    </location>
</feature>